<organism evidence="1 2">
    <name type="scientific">Clostridium fermenticellae</name>
    <dbReference type="NCBI Taxonomy" id="2068654"/>
    <lineage>
        <taxon>Bacteria</taxon>
        <taxon>Bacillati</taxon>
        <taxon>Bacillota</taxon>
        <taxon>Clostridia</taxon>
        <taxon>Eubacteriales</taxon>
        <taxon>Clostridiaceae</taxon>
        <taxon>Clostridium</taxon>
    </lineage>
</organism>
<evidence type="ECO:0000313" key="2">
    <source>
        <dbReference type="Proteomes" id="UP000266301"/>
    </source>
</evidence>
<reference evidence="1 2" key="1">
    <citation type="journal article" date="2019" name="Int. J. Syst. Evol. Microbiol.">
        <title>Clostridium fermenticellae sp. nov., isolated from the mud in a fermentation cellar for the production of the Chinese liquor, baijiu.</title>
        <authorList>
            <person name="Xu P.X."/>
            <person name="Chai L.J."/>
            <person name="Qiu T."/>
            <person name="Zhang X.J."/>
            <person name="Lu Z.M."/>
            <person name="Xiao C."/>
            <person name="Wang S.T."/>
            <person name="Shen C.H."/>
            <person name="Shi J.S."/>
            <person name="Xu Z.H."/>
        </authorList>
    </citation>
    <scope>NUCLEOTIDE SEQUENCE [LARGE SCALE GENOMIC DNA]</scope>
    <source>
        <strain evidence="1 2">JN500901</strain>
    </source>
</reference>
<name>A0A386H2E0_9CLOT</name>
<accession>A0A386H2E0</accession>
<dbReference type="AlphaFoldDB" id="A0A386H2E0"/>
<sequence>MLKEKIFSMINELCDSTQKIIFQKHKITSEFLEMYIVITKLPSVNIPRFRVYKGLQYESSISVEYFTIEEDMFEAMVGKVEYND</sequence>
<dbReference type="KEGG" id="cfer:D4Z93_04560"/>
<protein>
    <submittedName>
        <fullName evidence="1">Uncharacterized protein</fullName>
    </submittedName>
</protein>
<dbReference type="OrthoDB" id="9940108at2"/>
<keyword evidence="2" id="KW-1185">Reference proteome</keyword>
<proteinExistence type="predicted"/>
<evidence type="ECO:0000313" key="1">
    <source>
        <dbReference type="EMBL" id="AYD39826.1"/>
    </source>
</evidence>
<dbReference type="EMBL" id="CP032416">
    <property type="protein sequence ID" value="AYD39826.1"/>
    <property type="molecule type" value="Genomic_DNA"/>
</dbReference>
<dbReference type="RefSeq" id="WP_119970777.1">
    <property type="nucleotide sequence ID" value="NZ_CP032416.1"/>
</dbReference>
<dbReference type="Proteomes" id="UP000266301">
    <property type="component" value="Chromosome"/>
</dbReference>
<gene>
    <name evidence="1" type="ORF">D4Z93_04560</name>
</gene>